<dbReference type="InterPro" id="IPR000531">
    <property type="entry name" value="Beta-barrel_TonB"/>
</dbReference>
<dbReference type="InterPro" id="IPR023997">
    <property type="entry name" value="TonB-dep_OMP_SusC/RagA_CS"/>
</dbReference>
<gene>
    <name evidence="13" type="ORF">SAMN05421545_2353</name>
</gene>
<reference evidence="14" key="1">
    <citation type="submission" date="2017-01" db="EMBL/GenBank/DDBJ databases">
        <authorList>
            <person name="Varghese N."/>
            <person name="Submissions S."/>
        </authorList>
    </citation>
    <scope>NUCLEOTIDE SEQUENCE [LARGE SCALE GENOMIC DNA]</scope>
    <source>
        <strain evidence="14">DM9</strain>
    </source>
</reference>
<dbReference type="Proteomes" id="UP000185924">
    <property type="component" value="Unassembled WGS sequence"/>
</dbReference>
<dbReference type="EMBL" id="FTNM01000003">
    <property type="protein sequence ID" value="SIR11145.1"/>
    <property type="molecule type" value="Genomic_DNA"/>
</dbReference>
<dbReference type="Pfam" id="PF07715">
    <property type="entry name" value="Plug"/>
    <property type="match status" value="1"/>
</dbReference>
<evidence type="ECO:0000259" key="11">
    <source>
        <dbReference type="Pfam" id="PF00593"/>
    </source>
</evidence>
<evidence type="ECO:0000256" key="1">
    <source>
        <dbReference type="ARBA" id="ARBA00004571"/>
    </source>
</evidence>
<evidence type="ECO:0000259" key="12">
    <source>
        <dbReference type="Pfam" id="PF07715"/>
    </source>
</evidence>
<dbReference type="InterPro" id="IPR036942">
    <property type="entry name" value="Beta-barrel_TonB_sf"/>
</dbReference>
<keyword evidence="4 8" id="KW-0812">Transmembrane</keyword>
<feature type="domain" description="TonB-dependent receptor plug" evidence="12">
    <location>
        <begin position="115"/>
        <end position="236"/>
    </location>
</feature>
<keyword evidence="10" id="KW-0732">Signal</keyword>
<evidence type="ECO:0000256" key="8">
    <source>
        <dbReference type="PROSITE-ProRule" id="PRU01360"/>
    </source>
</evidence>
<protein>
    <submittedName>
        <fullName evidence="13">TonB-linked outer membrane protein, SusC/RagA family</fullName>
    </submittedName>
</protein>
<dbReference type="RefSeq" id="WP_076422254.1">
    <property type="nucleotide sequence ID" value="NZ_FTNM01000003.1"/>
</dbReference>
<evidence type="ECO:0000256" key="9">
    <source>
        <dbReference type="RuleBase" id="RU003357"/>
    </source>
</evidence>
<evidence type="ECO:0000313" key="13">
    <source>
        <dbReference type="EMBL" id="SIR11145.1"/>
    </source>
</evidence>
<dbReference type="InterPro" id="IPR037066">
    <property type="entry name" value="Plug_dom_sf"/>
</dbReference>
<dbReference type="GO" id="GO:0009279">
    <property type="term" value="C:cell outer membrane"/>
    <property type="evidence" value="ECO:0007669"/>
    <property type="project" value="UniProtKB-SubCell"/>
</dbReference>
<dbReference type="FunFam" id="2.170.130.10:FF:000008">
    <property type="entry name" value="SusC/RagA family TonB-linked outer membrane protein"/>
    <property type="match status" value="1"/>
</dbReference>
<dbReference type="Pfam" id="PF13715">
    <property type="entry name" value="CarbopepD_reg_2"/>
    <property type="match status" value="1"/>
</dbReference>
<dbReference type="InterPro" id="IPR008969">
    <property type="entry name" value="CarboxyPept-like_regulatory"/>
</dbReference>
<feature type="chain" id="PRO_5012998139" evidence="10">
    <location>
        <begin position="22"/>
        <end position="1025"/>
    </location>
</feature>
<dbReference type="InterPro" id="IPR018247">
    <property type="entry name" value="EF_Hand_1_Ca_BS"/>
</dbReference>
<evidence type="ECO:0000256" key="10">
    <source>
        <dbReference type="SAM" id="SignalP"/>
    </source>
</evidence>
<evidence type="ECO:0000256" key="6">
    <source>
        <dbReference type="ARBA" id="ARBA00023136"/>
    </source>
</evidence>
<evidence type="ECO:0000256" key="2">
    <source>
        <dbReference type="ARBA" id="ARBA00022448"/>
    </source>
</evidence>
<evidence type="ECO:0000256" key="7">
    <source>
        <dbReference type="ARBA" id="ARBA00023237"/>
    </source>
</evidence>
<dbReference type="SUPFAM" id="SSF49464">
    <property type="entry name" value="Carboxypeptidase regulatory domain-like"/>
    <property type="match status" value="1"/>
</dbReference>
<keyword evidence="14" id="KW-1185">Reference proteome</keyword>
<dbReference type="SUPFAM" id="SSF56935">
    <property type="entry name" value="Porins"/>
    <property type="match status" value="1"/>
</dbReference>
<dbReference type="NCBIfam" id="TIGR04057">
    <property type="entry name" value="SusC_RagA_signa"/>
    <property type="match status" value="1"/>
</dbReference>
<evidence type="ECO:0000256" key="3">
    <source>
        <dbReference type="ARBA" id="ARBA00022452"/>
    </source>
</evidence>
<dbReference type="Gene3D" id="2.60.40.1120">
    <property type="entry name" value="Carboxypeptidase-like, regulatory domain"/>
    <property type="match status" value="1"/>
</dbReference>
<evidence type="ECO:0000256" key="4">
    <source>
        <dbReference type="ARBA" id="ARBA00022692"/>
    </source>
</evidence>
<dbReference type="PROSITE" id="PS52016">
    <property type="entry name" value="TONB_DEPENDENT_REC_3"/>
    <property type="match status" value="1"/>
</dbReference>
<dbReference type="AlphaFoldDB" id="A0A1N6Y931"/>
<sequence length="1025" mass="112641">MKKSILLSFFLVLTLVGSVWAQTQTVSGRVTAANDGSALPGVTVLERGTTNGVTTGINGEYTLSVQPNATLVFSFIGMQRQEVPVNGRSTVDVQLAADERQLSEVVVVGYGTQERREVTGATAKVKSEDIQNLPVVGVDQALQGRAAGVQISQNSGTPGGGITVRVRGATSISASNQPLYVVDGVPLTTGDFSQLGFGGQSTNAVTDINPNDIESIDILKDASAAAIYGSRAANGVVLITTKRGSARQTQVNFNMYSGTQNYWKKPKLLNTQQYAEIMMEAFVNDGFIPEGQYTPEEFADFYYGGLDFPIADTDWVDEISRTAGISNYELSLSGGDPKTRYYVSGNYFDQKGVVIGSRYQRYSTRLNLDHQANDKFSLGTSIQLSRSDSDRIISDNSITSPFANALAASPLWPVFTDVETRTYSYPNFYYTNPVAEGLENDNETRNLRAVGNAFAKYSIIPGLDLQVKGGIDVLNVEERRYSAANFPGSTFEAQGGQAINATTTATKRLLEATLAYNKTFNEVHSLSSVIGASNEDNQIRSASVTGEGFASERFRYVSSAARVNAGTNSEIESSLVSFFGRVNYSFRDRYLLGVNFRADGSSRFGANNRYGYFPSVSAGWRLIEENFMSGLDYMSELKLRASYGVTGNQEIGDFRYLPLYTGGSNYLDLSGLAQSQLANPDLKWETTRQFNVGTDIGFLNGRVNLAFDYYVKKTEDLLFARPIPTQSGFSSVQFNVGSTENKGFEIALNTVNISNPGNGFNWTTDFNIARNRNKVTSLYEGQDIFYGFGGNSLVLREGQPIGTFYGLISDGIYSRTEDVPESKAEFNGTMAGDVNFRDINGDGIITDDDFTVIGNAQPDFIGGLTNTFRYRGFDLNVFFQFSYGNEIAMPSRQYQMHLGVYDDNMVEDVLGRWRQEGDVTDVPRATYLDENYNGRSNTSRFIYDGSYMRLKNMVLGYTLPTSVSERLRMRSLRVYAQAQNLLTFTDYPGFDPEVNFAGTSNTTLGVDFYTVPQSRTITFGVNVGF</sequence>
<dbReference type="InterPro" id="IPR012910">
    <property type="entry name" value="Plug_dom"/>
</dbReference>
<dbReference type="InterPro" id="IPR039426">
    <property type="entry name" value="TonB-dep_rcpt-like"/>
</dbReference>
<dbReference type="Pfam" id="PF00593">
    <property type="entry name" value="TonB_dep_Rec_b-barrel"/>
    <property type="match status" value="1"/>
</dbReference>
<feature type="domain" description="TonB-dependent receptor-like beta-barrel" evidence="11">
    <location>
        <begin position="383"/>
        <end position="981"/>
    </location>
</feature>
<comment type="similarity">
    <text evidence="8 9">Belongs to the TonB-dependent receptor family.</text>
</comment>
<keyword evidence="2 8" id="KW-0813">Transport</keyword>
<keyword evidence="6 8" id="KW-0472">Membrane</keyword>
<dbReference type="NCBIfam" id="TIGR04056">
    <property type="entry name" value="OMP_RagA_SusC"/>
    <property type="match status" value="1"/>
</dbReference>
<feature type="signal peptide" evidence="10">
    <location>
        <begin position="1"/>
        <end position="21"/>
    </location>
</feature>
<dbReference type="Gene3D" id="2.170.130.10">
    <property type="entry name" value="TonB-dependent receptor, plug domain"/>
    <property type="match status" value="1"/>
</dbReference>
<organism evidence="13 14">
    <name type="scientific">Pontibacter lucknowensis</name>
    <dbReference type="NCBI Taxonomy" id="1077936"/>
    <lineage>
        <taxon>Bacteria</taxon>
        <taxon>Pseudomonadati</taxon>
        <taxon>Bacteroidota</taxon>
        <taxon>Cytophagia</taxon>
        <taxon>Cytophagales</taxon>
        <taxon>Hymenobacteraceae</taxon>
        <taxon>Pontibacter</taxon>
    </lineage>
</organism>
<proteinExistence type="inferred from homology"/>
<accession>A0A1N6Y931</accession>
<dbReference type="PROSITE" id="PS00018">
    <property type="entry name" value="EF_HAND_1"/>
    <property type="match status" value="1"/>
</dbReference>
<evidence type="ECO:0000313" key="14">
    <source>
        <dbReference type="Proteomes" id="UP000185924"/>
    </source>
</evidence>
<dbReference type="InterPro" id="IPR023996">
    <property type="entry name" value="TonB-dep_OMP_SusC/RagA"/>
</dbReference>
<comment type="subcellular location">
    <subcellularLocation>
        <location evidence="1 8">Cell outer membrane</location>
        <topology evidence="1 8">Multi-pass membrane protein</topology>
    </subcellularLocation>
</comment>
<keyword evidence="3 8" id="KW-1134">Transmembrane beta strand</keyword>
<dbReference type="Gene3D" id="2.40.170.20">
    <property type="entry name" value="TonB-dependent receptor, beta-barrel domain"/>
    <property type="match status" value="1"/>
</dbReference>
<dbReference type="OrthoDB" id="9768177at2"/>
<evidence type="ECO:0000256" key="5">
    <source>
        <dbReference type="ARBA" id="ARBA00023077"/>
    </source>
</evidence>
<dbReference type="STRING" id="1077936.SAMN05421545_2353"/>
<keyword evidence="5 9" id="KW-0798">TonB box</keyword>
<name>A0A1N6Y931_9BACT</name>
<keyword evidence="7 8" id="KW-0998">Cell outer membrane</keyword>